<feature type="domain" description="Amino acid transporter transmembrane" evidence="6">
    <location>
        <begin position="6"/>
        <end position="76"/>
    </location>
</feature>
<evidence type="ECO:0000259" key="6">
    <source>
        <dbReference type="Pfam" id="PF01490"/>
    </source>
</evidence>
<keyword evidence="2 5" id="KW-0812">Transmembrane</keyword>
<keyword evidence="3 5" id="KW-1133">Transmembrane helix</keyword>
<evidence type="ECO:0000256" key="1">
    <source>
        <dbReference type="ARBA" id="ARBA00004370"/>
    </source>
</evidence>
<keyword evidence="4 5" id="KW-0472">Membrane</keyword>
<dbReference type="GO" id="GO:0016020">
    <property type="term" value="C:membrane"/>
    <property type="evidence" value="ECO:0007669"/>
    <property type="project" value="UniProtKB-SubCell"/>
</dbReference>
<dbReference type="Pfam" id="PF01490">
    <property type="entry name" value="Aa_trans"/>
    <property type="match status" value="1"/>
</dbReference>
<sequence>MSFGFAYAIPDFKDIIPFIGVTSGMMLALVFPPLLELVVFTGVWRRGNVIKMVFNVILDMIYIVLGVLFVIVGIYSNYKIMSNRNRSQ</sequence>
<organism evidence="7 8">
    <name type="scientific">Oesophagostomum dentatum</name>
    <name type="common">Nodular worm</name>
    <dbReference type="NCBI Taxonomy" id="61180"/>
    <lineage>
        <taxon>Eukaryota</taxon>
        <taxon>Metazoa</taxon>
        <taxon>Ecdysozoa</taxon>
        <taxon>Nematoda</taxon>
        <taxon>Chromadorea</taxon>
        <taxon>Rhabditida</taxon>
        <taxon>Rhabditina</taxon>
        <taxon>Rhabditomorpha</taxon>
        <taxon>Strongyloidea</taxon>
        <taxon>Strongylidae</taxon>
        <taxon>Oesophagostomum</taxon>
    </lineage>
</organism>
<dbReference type="InterPro" id="IPR013057">
    <property type="entry name" value="AA_transpt_TM"/>
</dbReference>
<evidence type="ECO:0000256" key="3">
    <source>
        <dbReference type="ARBA" id="ARBA00022989"/>
    </source>
</evidence>
<keyword evidence="8" id="KW-1185">Reference proteome</keyword>
<feature type="transmembrane region" description="Helical" evidence="5">
    <location>
        <begin position="15"/>
        <end position="40"/>
    </location>
</feature>
<comment type="subcellular location">
    <subcellularLocation>
        <location evidence="1">Membrane</location>
    </subcellularLocation>
</comment>
<name>A0A0B1RVS6_OESDE</name>
<gene>
    <name evidence="7" type="ORF">OESDEN_24638</name>
</gene>
<dbReference type="Proteomes" id="UP000053660">
    <property type="component" value="Unassembled WGS sequence"/>
</dbReference>
<dbReference type="AlphaFoldDB" id="A0A0B1RVS6"/>
<reference evidence="7 8" key="1">
    <citation type="submission" date="2014-03" db="EMBL/GenBank/DDBJ databases">
        <title>Draft genome of the hookworm Oesophagostomum dentatum.</title>
        <authorList>
            <person name="Mitreva M."/>
        </authorList>
    </citation>
    <scope>NUCLEOTIDE SEQUENCE [LARGE SCALE GENOMIC DNA]</scope>
    <source>
        <strain evidence="7 8">OD-Hann</strain>
    </source>
</reference>
<proteinExistence type="predicted"/>
<evidence type="ECO:0000256" key="2">
    <source>
        <dbReference type="ARBA" id="ARBA00022692"/>
    </source>
</evidence>
<feature type="transmembrane region" description="Helical" evidence="5">
    <location>
        <begin position="52"/>
        <end position="75"/>
    </location>
</feature>
<dbReference type="EMBL" id="KN612442">
    <property type="protein sequence ID" value="KHJ75746.1"/>
    <property type="molecule type" value="Genomic_DNA"/>
</dbReference>
<evidence type="ECO:0000256" key="4">
    <source>
        <dbReference type="ARBA" id="ARBA00023136"/>
    </source>
</evidence>
<evidence type="ECO:0000256" key="5">
    <source>
        <dbReference type="SAM" id="Phobius"/>
    </source>
</evidence>
<evidence type="ECO:0000313" key="8">
    <source>
        <dbReference type="Proteomes" id="UP000053660"/>
    </source>
</evidence>
<evidence type="ECO:0000313" key="7">
    <source>
        <dbReference type="EMBL" id="KHJ75746.1"/>
    </source>
</evidence>
<protein>
    <recommendedName>
        <fullName evidence="6">Amino acid transporter transmembrane domain-containing protein</fullName>
    </recommendedName>
</protein>
<accession>A0A0B1RVS6</accession>